<dbReference type="Proteomes" id="UP000266634">
    <property type="component" value="Unassembled WGS sequence"/>
</dbReference>
<protein>
    <submittedName>
        <fullName evidence="2">Deferrochelatase/peroxidase EfeB</fullName>
    </submittedName>
</protein>
<accession>A0A399QI55</accession>
<reference evidence="2 3" key="1">
    <citation type="submission" date="2018-08" db="EMBL/GenBank/DDBJ databases">
        <title>Genome Sequence of Clavibacter michiganensis Subspecies type strains, and the Atypical Peach-Colored Strains Isolated from Tomato.</title>
        <authorList>
            <person name="Osdaghi E."/>
            <person name="Portier P."/>
            <person name="Briand M."/>
            <person name="Jacques M.-A."/>
        </authorList>
    </citation>
    <scope>NUCLEOTIDE SEQUENCE [LARGE SCALE GENOMIC DNA]</scope>
    <source>
        <strain evidence="2 3">CFBP 6488</strain>
    </source>
</reference>
<dbReference type="Pfam" id="PF04261">
    <property type="entry name" value="Dyp_perox_N"/>
    <property type="match status" value="1"/>
</dbReference>
<name>A0A399QI55_9MICO</name>
<feature type="domain" description="Dyp-type peroxidase N-terminal" evidence="1">
    <location>
        <begin position="76"/>
        <end position="130"/>
    </location>
</feature>
<keyword evidence="2" id="KW-0560">Oxidoreductase</keyword>
<dbReference type="InterPro" id="IPR011008">
    <property type="entry name" value="Dimeric_a/b-barrel"/>
</dbReference>
<dbReference type="InterPro" id="IPR048327">
    <property type="entry name" value="Dyp_perox_N"/>
</dbReference>
<sequence length="138" mass="13385">MTDHETTVAADTAAADAPAPLAPAGISRRGILGLLGAGALGGGLVGSAGGVMTDRAFAGARQSAGGATYAFHGAHQAGITTPAQDRLHFAAFDVADIDRAGLVSLLQDWSAAAARMTAGGSAGALGAVDGPYDSPPDD</sequence>
<organism evidence="2 3">
    <name type="scientific">Clavibacter michiganensis subsp. insidiosus</name>
    <dbReference type="NCBI Taxonomy" id="33014"/>
    <lineage>
        <taxon>Bacteria</taxon>
        <taxon>Bacillati</taxon>
        <taxon>Actinomycetota</taxon>
        <taxon>Actinomycetes</taxon>
        <taxon>Micrococcales</taxon>
        <taxon>Microbacteriaceae</taxon>
        <taxon>Clavibacter</taxon>
    </lineage>
</organism>
<dbReference type="AlphaFoldDB" id="A0A399QI55"/>
<proteinExistence type="predicted"/>
<evidence type="ECO:0000313" key="3">
    <source>
        <dbReference type="Proteomes" id="UP000266634"/>
    </source>
</evidence>
<dbReference type="PROSITE" id="PS51318">
    <property type="entry name" value="TAT"/>
    <property type="match status" value="1"/>
</dbReference>
<dbReference type="EMBL" id="QWEA01000633">
    <property type="protein sequence ID" value="RIJ18678.1"/>
    <property type="molecule type" value="Genomic_DNA"/>
</dbReference>
<evidence type="ECO:0000259" key="1">
    <source>
        <dbReference type="Pfam" id="PF04261"/>
    </source>
</evidence>
<dbReference type="SUPFAM" id="SSF54909">
    <property type="entry name" value="Dimeric alpha+beta barrel"/>
    <property type="match status" value="1"/>
</dbReference>
<evidence type="ECO:0000313" key="2">
    <source>
        <dbReference type="EMBL" id="RIJ18678.1"/>
    </source>
</evidence>
<gene>
    <name evidence="2" type="ORF">DZF93_13125</name>
</gene>
<feature type="non-terminal residue" evidence="2">
    <location>
        <position position="138"/>
    </location>
</feature>
<dbReference type="InterPro" id="IPR006311">
    <property type="entry name" value="TAT_signal"/>
</dbReference>
<keyword evidence="2" id="KW-0575">Peroxidase</keyword>
<dbReference type="GO" id="GO:0004601">
    <property type="term" value="F:peroxidase activity"/>
    <property type="evidence" value="ECO:0007669"/>
    <property type="project" value="UniProtKB-KW"/>
</dbReference>
<comment type="caution">
    <text evidence="2">The sequence shown here is derived from an EMBL/GenBank/DDBJ whole genome shotgun (WGS) entry which is preliminary data.</text>
</comment>